<dbReference type="AlphaFoldDB" id="A0A1W2ERA6"/>
<dbReference type="Proteomes" id="UP000192330">
    <property type="component" value="Unassembled WGS sequence"/>
</dbReference>
<keyword evidence="2" id="KW-1185">Reference proteome</keyword>
<gene>
    <name evidence="1" type="ORF">SAMN06295998_1398</name>
</gene>
<reference evidence="1 2" key="1">
    <citation type="submission" date="2017-04" db="EMBL/GenBank/DDBJ databases">
        <authorList>
            <person name="Afonso C.L."/>
            <person name="Miller P.J."/>
            <person name="Scott M.A."/>
            <person name="Spackman E."/>
            <person name="Goraichik I."/>
            <person name="Dimitrov K.M."/>
            <person name="Suarez D.L."/>
            <person name="Swayne D.E."/>
        </authorList>
    </citation>
    <scope>NUCLEOTIDE SEQUENCE [LARGE SCALE GENOMIC DNA]</scope>
    <source>
        <strain evidence="1 2">CGMCC 1.12644</strain>
    </source>
</reference>
<protein>
    <submittedName>
        <fullName evidence="1">Uncharacterized protein</fullName>
    </submittedName>
</protein>
<dbReference type="EMBL" id="FWYD01000039">
    <property type="protein sequence ID" value="SMD12195.1"/>
    <property type="molecule type" value="Genomic_DNA"/>
</dbReference>
<name>A0A1W2ERA6_9RHOB</name>
<accession>A0A1W2ERA6</accession>
<sequence>MILSTSVVSLREAPVVFDLNETEKFKLGHF</sequence>
<organism evidence="1 2">
    <name type="scientific">Primorskyibacter flagellatus</name>
    <dbReference type="NCBI Taxonomy" id="1387277"/>
    <lineage>
        <taxon>Bacteria</taxon>
        <taxon>Pseudomonadati</taxon>
        <taxon>Pseudomonadota</taxon>
        <taxon>Alphaproteobacteria</taxon>
        <taxon>Rhodobacterales</taxon>
        <taxon>Roseobacteraceae</taxon>
        <taxon>Primorskyibacter</taxon>
    </lineage>
</organism>
<evidence type="ECO:0000313" key="1">
    <source>
        <dbReference type="EMBL" id="SMD12195.1"/>
    </source>
</evidence>
<proteinExistence type="predicted"/>
<evidence type="ECO:0000313" key="2">
    <source>
        <dbReference type="Proteomes" id="UP000192330"/>
    </source>
</evidence>